<keyword evidence="3" id="KW-1185">Reference proteome</keyword>
<evidence type="ECO:0000256" key="1">
    <source>
        <dbReference type="SAM" id="SignalP"/>
    </source>
</evidence>
<feature type="chain" id="PRO_5002030806" description="Secreted protein" evidence="1">
    <location>
        <begin position="28"/>
        <end position="284"/>
    </location>
</feature>
<name>A0A0A7PL57_9SPHN</name>
<dbReference type="HOGENOM" id="CLU_1049510_0_0_5"/>
<dbReference type="RefSeq" id="WP_052208553.1">
    <property type="nucleotide sequence ID" value="NZ_CP009122.1"/>
</dbReference>
<organism evidence="2 3">
    <name type="scientific">Sphingopyxis fribergensis</name>
    <dbReference type="NCBI Taxonomy" id="1515612"/>
    <lineage>
        <taxon>Bacteria</taxon>
        <taxon>Pseudomonadati</taxon>
        <taxon>Pseudomonadota</taxon>
        <taxon>Alphaproteobacteria</taxon>
        <taxon>Sphingomonadales</taxon>
        <taxon>Sphingomonadaceae</taxon>
        <taxon>Sphingopyxis</taxon>
    </lineage>
</organism>
<feature type="signal peptide" evidence="1">
    <location>
        <begin position="1"/>
        <end position="27"/>
    </location>
</feature>
<keyword evidence="1" id="KW-0732">Signal</keyword>
<sequence>MRTTTYSRLAAALAPVFILLTAGTANAATCEEAFVKKGNPITGLRFTAAVTVADLPPAVAIGQMRGLVAAKGYDIMADEAEYGSMLIEQPMTGGARAFPIQISATQTGGIGTVVMEAKLRAGQATKADAAMAEMCGMLNQIKGGKAGAAAAKKGATATTIAAAPVKISALGFSQQVSKDTERNAAGILTRYKGKQFTIDGLVDYVTKDGKDFRVGYKIPQPYEQAIRLPNQAPFKTDIVCYMAPGQAAYSLQLKPNKSIKLTGTVDDFDEYKHVIWLKDCRPAL</sequence>
<gene>
    <name evidence="2" type="ORF">SKP52_19075</name>
</gene>
<dbReference type="EMBL" id="CP009122">
    <property type="protein sequence ID" value="AJA10684.1"/>
    <property type="molecule type" value="Genomic_DNA"/>
</dbReference>
<reference evidence="2 3" key="1">
    <citation type="journal article" date="2015" name="Int. J. Syst. Evol. Microbiol.">
        <title>Description of Sphingopyxis fribergensis sp. nov. - a soil bacterium with the ability to degrade styrene and phenylacetic acid.</title>
        <authorList>
            <person name="Oelschlagel M."/>
            <person name="Ruckert C."/>
            <person name="Kalinowski J."/>
            <person name="Schmidt G."/>
            <person name="Schlomann M."/>
            <person name="Tischler D."/>
        </authorList>
    </citation>
    <scope>NUCLEOTIDE SEQUENCE [LARGE SCALE GENOMIC DNA]</scope>
    <source>
        <strain evidence="2 3">Kp5.2</strain>
    </source>
</reference>
<evidence type="ECO:0000313" key="3">
    <source>
        <dbReference type="Proteomes" id="UP000030907"/>
    </source>
</evidence>
<dbReference type="AlphaFoldDB" id="A0A0A7PL57"/>
<dbReference type="KEGG" id="sphk:SKP52_19075"/>
<dbReference type="STRING" id="1515612.SKP52_19075"/>
<accession>A0A0A7PL57</accession>
<protein>
    <recommendedName>
        <fullName evidence="4">Secreted protein</fullName>
    </recommendedName>
</protein>
<dbReference type="OrthoDB" id="7444926at2"/>
<evidence type="ECO:0008006" key="4">
    <source>
        <dbReference type="Google" id="ProtNLM"/>
    </source>
</evidence>
<dbReference type="Proteomes" id="UP000030907">
    <property type="component" value="Chromosome"/>
</dbReference>
<proteinExistence type="predicted"/>
<evidence type="ECO:0000313" key="2">
    <source>
        <dbReference type="EMBL" id="AJA10684.1"/>
    </source>
</evidence>